<dbReference type="Proteomes" id="UP000594749">
    <property type="component" value="Chromosome"/>
</dbReference>
<organism evidence="1 2">
    <name type="scientific">Campylobacter corcagiensis</name>
    <dbReference type="NCBI Taxonomy" id="1448857"/>
    <lineage>
        <taxon>Bacteria</taxon>
        <taxon>Pseudomonadati</taxon>
        <taxon>Campylobacterota</taxon>
        <taxon>Epsilonproteobacteria</taxon>
        <taxon>Campylobacterales</taxon>
        <taxon>Campylobacteraceae</taxon>
        <taxon>Campylobacter</taxon>
    </lineage>
</organism>
<sequence>MKRFILFLASAVFAFGLNFKDANQSVDELSYKSKVMIGVVDSFLKNNEPKMKELEANLTKSLSDLNSSFNAIGDELGILAFGLISAMNSQINSSNLNTLNTNGMSKFSPKKDDIKAIINLAPNLINFAEISKNGDIFEVDIYTNEPISKESFNDLAKKTADIIRSTHASKEKVRVYVFNDFVKFSGLY</sequence>
<dbReference type="AlphaFoldDB" id="A0A7M1LGN4"/>
<keyword evidence="2" id="KW-1185">Reference proteome</keyword>
<evidence type="ECO:0000313" key="2">
    <source>
        <dbReference type="Proteomes" id="UP000594749"/>
    </source>
</evidence>
<reference evidence="1 2" key="1">
    <citation type="submission" date="2020-10" db="EMBL/GenBank/DDBJ databases">
        <title>Campylobacter and Helicobacter PacBio genomes.</title>
        <authorList>
            <person name="Lane C."/>
        </authorList>
    </citation>
    <scope>NUCLEOTIDE SEQUENCE [LARGE SCALE GENOMIC DNA]</scope>
    <source>
        <strain evidence="1 2">2016D-0077</strain>
    </source>
</reference>
<accession>A0A7M1LGN4</accession>
<protein>
    <submittedName>
        <fullName evidence="1">Uncharacterized protein</fullName>
    </submittedName>
</protein>
<gene>
    <name evidence="1" type="ORF">IMC76_01280</name>
</gene>
<name>A0A7M1LGN4_9BACT</name>
<dbReference type="EMBL" id="CP063078">
    <property type="protein sequence ID" value="QOQ87481.1"/>
    <property type="molecule type" value="Genomic_DNA"/>
</dbReference>
<dbReference type="OrthoDB" id="10005969at2"/>
<dbReference type="RefSeq" id="WP_025803046.1">
    <property type="nucleotide sequence ID" value="NZ_CP053842.1"/>
</dbReference>
<proteinExistence type="predicted"/>
<evidence type="ECO:0000313" key="1">
    <source>
        <dbReference type="EMBL" id="QOQ87481.1"/>
    </source>
</evidence>